<name>A0A4Z0PET0_9BACT</name>
<dbReference type="GO" id="GO:0005737">
    <property type="term" value="C:cytoplasm"/>
    <property type="evidence" value="ECO:0007669"/>
    <property type="project" value="TreeGrafter"/>
</dbReference>
<proteinExistence type="predicted"/>
<evidence type="ECO:0000313" key="2">
    <source>
        <dbReference type="EMBL" id="TGE12854.1"/>
    </source>
</evidence>
<dbReference type="Gene3D" id="3.60.15.10">
    <property type="entry name" value="Ribonuclease Z/Hydroxyacylglutathione hydrolase-like"/>
    <property type="match status" value="1"/>
</dbReference>
<dbReference type="InterPro" id="IPR001279">
    <property type="entry name" value="Metallo-B-lactamas"/>
</dbReference>
<protein>
    <recommendedName>
        <fullName evidence="1">Metallo-beta-lactamase domain-containing protein</fullName>
    </recommendedName>
</protein>
<evidence type="ECO:0000259" key="1">
    <source>
        <dbReference type="Pfam" id="PF12706"/>
    </source>
</evidence>
<dbReference type="Pfam" id="PF12706">
    <property type="entry name" value="Lactamase_B_2"/>
    <property type="match status" value="1"/>
</dbReference>
<dbReference type="OrthoDB" id="9805728at2"/>
<dbReference type="PANTHER" id="PTHR15032">
    <property type="entry name" value="N-ACYL-PHOSPHATIDYLETHANOLAMINE-HYDROLYZING PHOSPHOLIPASE D"/>
    <property type="match status" value="1"/>
</dbReference>
<evidence type="ECO:0000313" key="3">
    <source>
        <dbReference type="Proteomes" id="UP000297739"/>
    </source>
</evidence>
<feature type="domain" description="Metallo-beta-lactamase" evidence="1">
    <location>
        <begin position="3"/>
        <end position="52"/>
    </location>
</feature>
<dbReference type="Proteomes" id="UP000297739">
    <property type="component" value="Unassembled WGS sequence"/>
</dbReference>
<gene>
    <name evidence="2" type="ORF">E5J99_19840</name>
</gene>
<reference evidence="2 3" key="1">
    <citation type="submission" date="2019-04" db="EMBL/GenBank/DDBJ databases">
        <authorList>
            <person name="Feng G."/>
            <person name="Zhang J."/>
            <person name="Zhu H."/>
        </authorList>
    </citation>
    <scope>NUCLEOTIDE SEQUENCE [LARGE SCALE GENOMIC DNA]</scope>
    <source>
        <strain evidence="2 3">JCM 17223</strain>
    </source>
</reference>
<sequence>MLGPTHRAFFGGDSGPYEAVFQEIGAAYGPFDLTMLEIGAYDELWTDIHWDPSMR</sequence>
<dbReference type="AlphaFoldDB" id="A0A4Z0PET0"/>
<dbReference type="EMBL" id="SRLD01000060">
    <property type="protein sequence ID" value="TGE12854.1"/>
    <property type="molecule type" value="Genomic_DNA"/>
</dbReference>
<dbReference type="InterPro" id="IPR036866">
    <property type="entry name" value="RibonucZ/Hydroxyglut_hydro"/>
</dbReference>
<comment type="caution">
    <text evidence="2">The sequence shown here is derived from an EMBL/GenBank/DDBJ whole genome shotgun (WGS) entry which is preliminary data.</text>
</comment>
<organism evidence="2 3">
    <name type="scientific">Hymenobacter elongatus</name>
    <dbReference type="NCBI Taxonomy" id="877208"/>
    <lineage>
        <taxon>Bacteria</taxon>
        <taxon>Pseudomonadati</taxon>
        <taxon>Bacteroidota</taxon>
        <taxon>Cytophagia</taxon>
        <taxon>Cytophagales</taxon>
        <taxon>Hymenobacteraceae</taxon>
        <taxon>Hymenobacter</taxon>
    </lineage>
</organism>
<keyword evidence="3" id="KW-1185">Reference proteome</keyword>
<dbReference type="PANTHER" id="PTHR15032:SF4">
    <property type="entry name" value="N-ACYL-PHOSPHATIDYLETHANOLAMINE-HYDROLYZING PHOSPHOLIPASE D"/>
    <property type="match status" value="1"/>
</dbReference>
<accession>A0A4Z0PET0</accession>